<gene>
    <name evidence="2" type="ORF">ARMGADRAFT_1091616</name>
</gene>
<proteinExistence type="predicted"/>
<dbReference type="STRING" id="47427.A0A2H3CRM4"/>
<reference evidence="3" key="1">
    <citation type="journal article" date="2017" name="Nat. Ecol. Evol.">
        <title>Genome expansion and lineage-specific genetic innovations in the forest pathogenic fungi Armillaria.</title>
        <authorList>
            <person name="Sipos G."/>
            <person name="Prasanna A.N."/>
            <person name="Walter M.C."/>
            <person name="O'Connor E."/>
            <person name="Balint B."/>
            <person name="Krizsan K."/>
            <person name="Kiss B."/>
            <person name="Hess J."/>
            <person name="Varga T."/>
            <person name="Slot J."/>
            <person name="Riley R."/>
            <person name="Boka B."/>
            <person name="Rigling D."/>
            <person name="Barry K."/>
            <person name="Lee J."/>
            <person name="Mihaltcheva S."/>
            <person name="LaButti K."/>
            <person name="Lipzen A."/>
            <person name="Waldron R."/>
            <person name="Moloney N.M."/>
            <person name="Sperisen C."/>
            <person name="Kredics L."/>
            <person name="Vagvoelgyi C."/>
            <person name="Patrignani A."/>
            <person name="Fitzpatrick D."/>
            <person name="Nagy I."/>
            <person name="Doyle S."/>
            <person name="Anderson J.B."/>
            <person name="Grigoriev I.V."/>
            <person name="Gueldener U."/>
            <person name="Muensterkoetter M."/>
            <person name="Nagy L.G."/>
        </authorList>
    </citation>
    <scope>NUCLEOTIDE SEQUENCE [LARGE SCALE GENOMIC DNA]</scope>
    <source>
        <strain evidence="3">Ar21-2</strain>
    </source>
</reference>
<keyword evidence="3" id="KW-1185">Reference proteome</keyword>
<evidence type="ECO:0000313" key="2">
    <source>
        <dbReference type="EMBL" id="PBK81068.1"/>
    </source>
</evidence>
<feature type="compositionally biased region" description="Polar residues" evidence="1">
    <location>
        <begin position="56"/>
        <end position="73"/>
    </location>
</feature>
<evidence type="ECO:0000313" key="3">
    <source>
        <dbReference type="Proteomes" id="UP000217790"/>
    </source>
</evidence>
<accession>A0A2H3CRM4</accession>
<sequence>MPQYNSSTIQQFQIEQLKMQLNKTLQQLCEATTTNRSLKYAYTQLLQIVESRVSNSTTSEQGVTSQPANNTSDPYLEPSQLDHKDPHYKHIKYWYISDWKAHLAK</sequence>
<organism evidence="2 3">
    <name type="scientific">Armillaria gallica</name>
    <name type="common">Bulbous honey fungus</name>
    <name type="synonym">Armillaria bulbosa</name>
    <dbReference type="NCBI Taxonomy" id="47427"/>
    <lineage>
        <taxon>Eukaryota</taxon>
        <taxon>Fungi</taxon>
        <taxon>Dikarya</taxon>
        <taxon>Basidiomycota</taxon>
        <taxon>Agaricomycotina</taxon>
        <taxon>Agaricomycetes</taxon>
        <taxon>Agaricomycetidae</taxon>
        <taxon>Agaricales</taxon>
        <taxon>Marasmiineae</taxon>
        <taxon>Physalacriaceae</taxon>
        <taxon>Armillaria</taxon>
    </lineage>
</organism>
<name>A0A2H3CRM4_ARMGA</name>
<dbReference type="Proteomes" id="UP000217790">
    <property type="component" value="Unassembled WGS sequence"/>
</dbReference>
<dbReference type="EMBL" id="KZ293735">
    <property type="protein sequence ID" value="PBK81068.1"/>
    <property type="molecule type" value="Genomic_DNA"/>
</dbReference>
<protein>
    <submittedName>
        <fullName evidence="2">Uncharacterized protein</fullName>
    </submittedName>
</protein>
<dbReference type="AlphaFoldDB" id="A0A2H3CRM4"/>
<dbReference type="InParanoid" id="A0A2H3CRM4"/>
<feature type="region of interest" description="Disordered" evidence="1">
    <location>
        <begin position="56"/>
        <end position="83"/>
    </location>
</feature>
<evidence type="ECO:0000256" key="1">
    <source>
        <dbReference type="SAM" id="MobiDB-lite"/>
    </source>
</evidence>